<feature type="transmembrane region" description="Helical" evidence="6">
    <location>
        <begin position="12"/>
        <end position="33"/>
    </location>
</feature>
<feature type="transmembrane region" description="Helical" evidence="6">
    <location>
        <begin position="119"/>
        <end position="139"/>
    </location>
</feature>
<evidence type="ECO:0000256" key="5">
    <source>
        <dbReference type="SAM" id="MobiDB-lite"/>
    </source>
</evidence>
<evidence type="ECO:0000256" key="6">
    <source>
        <dbReference type="SAM" id="Phobius"/>
    </source>
</evidence>
<sequence>MFASTKSGGQTLLLLPAYVLLETIRAVLTYSAIHSHVPVSSTFITFGSEVGKLIVTTIFLCRWIRKEGRHLTTWSFLAELRSVATNATWKSYFSYAVPSLMYLINNLLYLLGLELSTPSTLHITVLAKLPITAILHHFLFVPQRNVYAWLSLAALCIGLVGSNVPLDLITWIGLAPGGQTPPLSKEAFLGPIIGLMIAVSSAGASIYMEFILKQPVAFWVAQFWLYGYSVLFSGLALLFWDGQVKSTKAASAPVFTRGDLFATPEALFVNLAVIVTTAMTGLVVANILRKQDNLVKLIGTSLSIVTIIVGQWIFFPALRAKTFNVQTVAGAGIIAISVWTYHYYKKAQPHVSRSHVKYRDEFDTDSESSIPLKAEGELPTPKSPTLAAGTNNGTLTPTLPRIAAAILAVVGLSTITALFQPPQHHSPSGPSTRPVSVDIYGSRDIERFFVPHNVTPAVWGQTQREVSCITKWITREHITPETQKFNDWEYSFLESECPVYPIPDGGLIFHQYWNGPWRPFQEITIDAFLATQRLGDGHRLIYWYEEGGPTDEVRAKYTTGEYGKYVEFRELNRTAEAKGTCLDNMREWADVNYQKELEMKKSTSSDIVRNMLLAKYGGVWLDSDAIPLVDFTPMIRSGPSVPALGAGEYNNDILVFGPAVPDGPGDRVLRTTCEMPFNKTLFQEKFGNHSVKPLFWYWLYNDGLFKLCSKEDFNCGLAKIPVDYTDGYAFTLKGQEKLKPCGEGQEDAFPPGSPVPVTLQRLWAWHNRMGHRDDKCVDIERNTLISAVRRRIKEVLSHGLKMEGRDLFPGPSVLSRKRALLDVAGMSDQS</sequence>
<dbReference type="EMBL" id="KN846953">
    <property type="protein sequence ID" value="KIV79604.1"/>
    <property type="molecule type" value="Genomic_DNA"/>
</dbReference>
<dbReference type="Gene3D" id="3.90.550.20">
    <property type="match status" value="1"/>
</dbReference>
<feature type="region of interest" description="Disordered" evidence="5">
    <location>
        <begin position="367"/>
        <end position="392"/>
    </location>
</feature>
<dbReference type="InterPro" id="IPR029044">
    <property type="entry name" value="Nucleotide-diphossugar_trans"/>
</dbReference>
<dbReference type="Proteomes" id="UP000053599">
    <property type="component" value="Unassembled WGS sequence"/>
</dbReference>
<comment type="subcellular location">
    <subcellularLocation>
        <location evidence="1">Membrane</location>
        <topology evidence="1">Multi-pass membrane protein</topology>
    </subcellularLocation>
</comment>
<evidence type="ECO:0000256" key="2">
    <source>
        <dbReference type="ARBA" id="ARBA00022692"/>
    </source>
</evidence>
<dbReference type="GO" id="GO:0000139">
    <property type="term" value="C:Golgi membrane"/>
    <property type="evidence" value="ECO:0007669"/>
    <property type="project" value="InterPro"/>
</dbReference>
<name>A0A0D1YFG0_9EURO</name>
<evidence type="ECO:0000256" key="1">
    <source>
        <dbReference type="ARBA" id="ARBA00004141"/>
    </source>
</evidence>
<keyword evidence="4 6" id="KW-0472">Membrane</keyword>
<evidence type="ECO:0000313" key="7">
    <source>
        <dbReference type="EMBL" id="KIV79604.1"/>
    </source>
</evidence>
<feature type="transmembrane region" description="Helical" evidence="6">
    <location>
        <begin position="402"/>
        <end position="419"/>
    </location>
</feature>
<feature type="transmembrane region" description="Helical" evidence="6">
    <location>
        <begin position="146"/>
        <end position="172"/>
    </location>
</feature>
<reference evidence="7 8" key="1">
    <citation type="submission" date="2015-01" db="EMBL/GenBank/DDBJ databases">
        <title>The Genome Sequence of Exophiala sideris CBS121828.</title>
        <authorList>
            <consortium name="The Broad Institute Genomics Platform"/>
            <person name="Cuomo C."/>
            <person name="de Hoog S."/>
            <person name="Gorbushina A."/>
            <person name="Stielow B."/>
            <person name="Teixiera M."/>
            <person name="Abouelleil A."/>
            <person name="Chapman S.B."/>
            <person name="Priest M."/>
            <person name="Young S.K."/>
            <person name="Wortman J."/>
            <person name="Nusbaum C."/>
            <person name="Birren B."/>
        </authorList>
    </citation>
    <scope>NUCLEOTIDE SEQUENCE [LARGE SCALE GENOMIC DNA]</scope>
    <source>
        <strain evidence="7 8">CBS 121828</strain>
    </source>
</reference>
<feature type="transmembrane region" description="Helical" evidence="6">
    <location>
        <begin position="92"/>
        <end position="113"/>
    </location>
</feature>
<dbReference type="OrthoDB" id="408493at2759"/>
<dbReference type="Pfam" id="PF04142">
    <property type="entry name" value="Nuc_sug_transp"/>
    <property type="match status" value="1"/>
</dbReference>
<dbReference type="InterPro" id="IPR007271">
    <property type="entry name" value="Nuc_sug_transpt"/>
</dbReference>
<feature type="transmembrane region" description="Helical" evidence="6">
    <location>
        <begin position="223"/>
        <end position="240"/>
    </location>
</feature>
<proteinExistence type="predicted"/>
<evidence type="ECO:0000256" key="3">
    <source>
        <dbReference type="ARBA" id="ARBA00022989"/>
    </source>
</evidence>
<dbReference type="AlphaFoldDB" id="A0A0D1YFG0"/>
<accession>A0A0D1YFG0</accession>
<dbReference type="HOGENOM" id="CLU_341619_0_0_1"/>
<gene>
    <name evidence="7" type="ORF">PV11_07155</name>
</gene>
<feature type="transmembrane region" description="Helical" evidence="6">
    <location>
        <begin position="39"/>
        <end position="61"/>
    </location>
</feature>
<keyword evidence="2 6" id="KW-0812">Transmembrane</keyword>
<keyword evidence="3 6" id="KW-1133">Transmembrane helix</keyword>
<evidence type="ECO:0000313" key="8">
    <source>
        <dbReference type="Proteomes" id="UP000053599"/>
    </source>
</evidence>
<feature type="transmembrane region" description="Helical" evidence="6">
    <location>
        <begin position="192"/>
        <end position="211"/>
    </location>
</feature>
<feature type="transmembrane region" description="Helical" evidence="6">
    <location>
        <begin position="267"/>
        <end position="288"/>
    </location>
</feature>
<dbReference type="SUPFAM" id="SSF53448">
    <property type="entry name" value="Nucleotide-diphospho-sugar transferases"/>
    <property type="match status" value="1"/>
</dbReference>
<dbReference type="PANTHER" id="PTHR10231">
    <property type="entry name" value="NUCLEOTIDE-SUGAR TRANSMEMBRANE TRANSPORTER"/>
    <property type="match status" value="1"/>
</dbReference>
<evidence type="ECO:0000256" key="4">
    <source>
        <dbReference type="ARBA" id="ARBA00023136"/>
    </source>
</evidence>
<feature type="transmembrane region" description="Helical" evidence="6">
    <location>
        <begin position="295"/>
        <end position="315"/>
    </location>
</feature>
<dbReference type="Pfam" id="PF05704">
    <property type="entry name" value="Caps_synth"/>
    <property type="match status" value="1"/>
</dbReference>
<dbReference type="InterPro" id="IPR008441">
    <property type="entry name" value="AfumC-like_glycosyl_Trfase"/>
</dbReference>
<organism evidence="7 8">
    <name type="scientific">Exophiala sideris</name>
    <dbReference type="NCBI Taxonomy" id="1016849"/>
    <lineage>
        <taxon>Eukaryota</taxon>
        <taxon>Fungi</taxon>
        <taxon>Dikarya</taxon>
        <taxon>Ascomycota</taxon>
        <taxon>Pezizomycotina</taxon>
        <taxon>Eurotiomycetes</taxon>
        <taxon>Chaetothyriomycetidae</taxon>
        <taxon>Chaetothyriales</taxon>
        <taxon>Herpotrichiellaceae</taxon>
        <taxon>Exophiala</taxon>
    </lineage>
</organism>
<dbReference type="GO" id="GO:0016757">
    <property type="term" value="F:glycosyltransferase activity"/>
    <property type="evidence" value="ECO:0007669"/>
    <property type="project" value="InterPro"/>
</dbReference>
<dbReference type="GO" id="GO:0015165">
    <property type="term" value="F:pyrimidine nucleotide-sugar transmembrane transporter activity"/>
    <property type="evidence" value="ECO:0007669"/>
    <property type="project" value="InterPro"/>
</dbReference>
<feature type="transmembrane region" description="Helical" evidence="6">
    <location>
        <begin position="327"/>
        <end position="344"/>
    </location>
</feature>
<protein>
    <submittedName>
        <fullName evidence="7">Uncharacterized protein</fullName>
    </submittedName>
</protein>